<dbReference type="OrthoDB" id="2107370at2759"/>
<evidence type="ECO:0000259" key="13">
    <source>
        <dbReference type="PROSITE" id="PS50125"/>
    </source>
</evidence>
<dbReference type="InterPro" id="IPR029787">
    <property type="entry name" value="Nucleotide_cyclase"/>
</dbReference>
<reference evidence="14 15" key="1">
    <citation type="journal article" date="2016" name="Genome Biol. Evol.">
        <title>Gene Family Evolution Reflects Adaptation to Soil Environmental Stressors in the Genome of the Collembolan Orchesella cincta.</title>
        <authorList>
            <person name="Faddeeva-Vakhrusheva A."/>
            <person name="Derks M.F."/>
            <person name="Anvar S.Y."/>
            <person name="Agamennone V."/>
            <person name="Suring W."/>
            <person name="Smit S."/>
            <person name="van Straalen N.M."/>
            <person name="Roelofs D."/>
        </authorList>
    </citation>
    <scope>NUCLEOTIDE SEQUENCE [LARGE SCALE GENOMIC DNA]</scope>
    <source>
        <tissue evidence="14">Mixed pool</tissue>
    </source>
</reference>
<comment type="subcellular location">
    <subcellularLocation>
        <location evidence="2">Membrane</location>
        <topology evidence="2">Multi-pass membrane protein</topology>
    </subcellularLocation>
</comment>
<dbReference type="GO" id="GO:0035556">
    <property type="term" value="P:intracellular signal transduction"/>
    <property type="evidence" value="ECO:0007669"/>
    <property type="project" value="InterPro"/>
</dbReference>
<dbReference type="Proteomes" id="UP000094527">
    <property type="component" value="Unassembled WGS sequence"/>
</dbReference>
<feature type="transmembrane region" description="Helical" evidence="12">
    <location>
        <begin position="273"/>
        <end position="290"/>
    </location>
</feature>
<keyword evidence="8" id="KW-0460">Magnesium</keyword>
<evidence type="ECO:0000256" key="3">
    <source>
        <dbReference type="ARBA" id="ARBA00012201"/>
    </source>
</evidence>
<evidence type="ECO:0000256" key="8">
    <source>
        <dbReference type="ARBA" id="ARBA00022842"/>
    </source>
</evidence>
<keyword evidence="11" id="KW-0456">Lyase</keyword>
<dbReference type="Pfam" id="PF00211">
    <property type="entry name" value="Guanylate_cyc"/>
    <property type="match status" value="1"/>
</dbReference>
<evidence type="ECO:0000313" key="14">
    <source>
        <dbReference type="EMBL" id="ODN03366.1"/>
    </source>
</evidence>
<proteinExistence type="predicted"/>
<evidence type="ECO:0000256" key="11">
    <source>
        <dbReference type="ARBA" id="ARBA00023239"/>
    </source>
</evidence>
<feature type="transmembrane region" description="Helical" evidence="12">
    <location>
        <begin position="356"/>
        <end position="374"/>
    </location>
</feature>
<evidence type="ECO:0000256" key="7">
    <source>
        <dbReference type="ARBA" id="ARBA00022840"/>
    </source>
</evidence>
<dbReference type="GO" id="GO:0007189">
    <property type="term" value="P:adenylate cyclase-activating G protein-coupled receptor signaling pathway"/>
    <property type="evidence" value="ECO:0007669"/>
    <property type="project" value="TreeGrafter"/>
</dbReference>
<comment type="caution">
    <text evidence="14">The sequence shown here is derived from an EMBL/GenBank/DDBJ whole genome shotgun (WGS) entry which is preliminary data.</text>
</comment>
<dbReference type="EMBL" id="LJIJ01000076">
    <property type="protein sequence ID" value="ODN03366.1"/>
    <property type="molecule type" value="Genomic_DNA"/>
</dbReference>
<organism evidence="14 15">
    <name type="scientific">Orchesella cincta</name>
    <name type="common">Springtail</name>
    <name type="synonym">Podura cincta</name>
    <dbReference type="NCBI Taxonomy" id="48709"/>
    <lineage>
        <taxon>Eukaryota</taxon>
        <taxon>Metazoa</taxon>
        <taxon>Ecdysozoa</taxon>
        <taxon>Arthropoda</taxon>
        <taxon>Hexapoda</taxon>
        <taxon>Collembola</taxon>
        <taxon>Entomobryomorpha</taxon>
        <taxon>Entomobryoidea</taxon>
        <taxon>Orchesellidae</taxon>
        <taxon>Orchesellinae</taxon>
        <taxon>Orchesella</taxon>
    </lineage>
</organism>
<evidence type="ECO:0000256" key="10">
    <source>
        <dbReference type="ARBA" id="ARBA00023136"/>
    </source>
</evidence>
<keyword evidence="10 12" id="KW-0472">Membrane</keyword>
<evidence type="ECO:0000256" key="5">
    <source>
        <dbReference type="ARBA" id="ARBA00022723"/>
    </source>
</evidence>
<evidence type="ECO:0000313" key="15">
    <source>
        <dbReference type="Proteomes" id="UP000094527"/>
    </source>
</evidence>
<accession>A0A1D2NEG3</accession>
<dbReference type="PANTHER" id="PTHR45627">
    <property type="entry name" value="ADENYLATE CYCLASE TYPE 1"/>
    <property type="match status" value="1"/>
</dbReference>
<dbReference type="PANTHER" id="PTHR45627:SF26">
    <property type="entry name" value="ADENYLATE CYCLASE TYPE 1"/>
    <property type="match status" value="1"/>
</dbReference>
<dbReference type="STRING" id="48709.A0A1D2NEG3"/>
<dbReference type="SUPFAM" id="SSF55073">
    <property type="entry name" value="Nucleotide cyclase"/>
    <property type="match status" value="1"/>
</dbReference>
<dbReference type="GO" id="GO:0046872">
    <property type="term" value="F:metal ion binding"/>
    <property type="evidence" value="ECO:0007669"/>
    <property type="project" value="UniProtKB-KW"/>
</dbReference>
<dbReference type="CDD" id="cd07302">
    <property type="entry name" value="CHD"/>
    <property type="match status" value="1"/>
</dbReference>
<comment type="catalytic activity">
    <reaction evidence="1">
        <text>ATP = 3',5'-cyclic AMP + diphosphate</text>
        <dbReference type="Rhea" id="RHEA:15389"/>
        <dbReference type="ChEBI" id="CHEBI:30616"/>
        <dbReference type="ChEBI" id="CHEBI:33019"/>
        <dbReference type="ChEBI" id="CHEBI:58165"/>
        <dbReference type="EC" id="4.6.1.1"/>
    </reaction>
</comment>
<evidence type="ECO:0000256" key="12">
    <source>
        <dbReference type="SAM" id="Phobius"/>
    </source>
</evidence>
<keyword evidence="4 12" id="KW-0812">Transmembrane</keyword>
<feature type="transmembrane region" description="Helical" evidence="12">
    <location>
        <begin position="331"/>
        <end position="350"/>
    </location>
</feature>
<dbReference type="InterPro" id="IPR001054">
    <property type="entry name" value="A/G_cyclase"/>
</dbReference>
<evidence type="ECO:0000256" key="2">
    <source>
        <dbReference type="ARBA" id="ARBA00004141"/>
    </source>
</evidence>
<evidence type="ECO:0000256" key="1">
    <source>
        <dbReference type="ARBA" id="ARBA00001593"/>
    </source>
</evidence>
<sequence>MDVLRIKILGDCYYCVAGLPEPRADHAHCAVEMGLDMIDAITSIREATDFQLNMRVGIHSGRVICGGLAGLRKMQYERVRAANDLSILLTAMEWQWGARSVHISHDACELTSLAESSTKGAWASMSHGVLKRNKLFERKTKVTERFKRPFKKRHASVLHQPTNRVNKYLAQAIEARSVDREKTAHVHPLTLCFKDRHMERLFYSDADHGFASGLVLLLAILVALGGVHAVILPRTFILLLLFLTAFAWISSVLMLLLATRLHLIFWDLANSPLLRIAISVFSAVLVYAVGQVNVFTCRTDEICGGGYVNDNVSLANEAPQRLIMEHRWCPLPHYVVHSCLLSFVAIAVFLRLPITLKAAILLIIGSLYSFLILTREFSTVMTQKQSNAYLNINTGRMNCGGGGWAGCCSY</sequence>
<dbReference type="Pfam" id="PF06327">
    <property type="entry name" value="Adcy_cons_dom"/>
    <property type="match status" value="1"/>
</dbReference>
<dbReference type="GO" id="GO:0005886">
    <property type="term" value="C:plasma membrane"/>
    <property type="evidence" value="ECO:0007669"/>
    <property type="project" value="InterPro"/>
</dbReference>
<dbReference type="GO" id="GO:0006171">
    <property type="term" value="P:cAMP biosynthetic process"/>
    <property type="evidence" value="ECO:0007669"/>
    <property type="project" value="InterPro"/>
</dbReference>
<name>A0A1D2NEG3_ORCCI</name>
<dbReference type="InterPro" id="IPR009398">
    <property type="entry name" value="Adcy_conserved_dom"/>
</dbReference>
<feature type="domain" description="Guanylate cyclase" evidence="13">
    <location>
        <begin position="1"/>
        <end position="77"/>
    </location>
</feature>
<dbReference type="AlphaFoldDB" id="A0A1D2NEG3"/>
<evidence type="ECO:0000256" key="9">
    <source>
        <dbReference type="ARBA" id="ARBA00022989"/>
    </source>
</evidence>
<feature type="transmembrane region" description="Helical" evidence="12">
    <location>
        <begin position="238"/>
        <end position="261"/>
    </location>
</feature>
<dbReference type="PROSITE" id="PS50125">
    <property type="entry name" value="GUANYLATE_CYCLASE_2"/>
    <property type="match status" value="1"/>
</dbReference>
<dbReference type="GO" id="GO:0005524">
    <property type="term" value="F:ATP binding"/>
    <property type="evidence" value="ECO:0007669"/>
    <property type="project" value="UniProtKB-KW"/>
</dbReference>
<dbReference type="Gene3D" id="3.30.70.1230">
    <property type="entry name" value="Nucleotide cyclase"/>
    <property type="match status" value="1"/>
</dbReference>
<keyword evidence="6" id="KW-0547">Nucleotide-binding</keyword>
<dbReference type="OMA" id="CHAFITH"/>
<evidence type="ECO:0000256" key="4">
    <source>
        <dbReference type="ARBA" id="ARBA00022692"/>
    </source>
</evidence>
<keyword evidence="15" id="KW-1185">Reference proteome</keyword>
<protein>
    <recommendedName>
        <fullName evidence="3">adenylate cyclase</fullName>
        <ecNumber evidence="3">4.6.1.1</ecNumber>
    </recommendedName>
</protein>
<keyword evidence="9 12" id="KW-1133">Transmembrane helix</keyword>
<evidence type="ECO:0000256" key="6">
    <source>
        <dbReference type="ARBA" id="ARBA00022741"/>
    </source>
</evidence>
<feature type="transmembrane region" description="Helical" evidence="12">
    <location>
        <begin position="210"/>
        <end position="231"/>
    </location>
</feature>
<gene>
    <name evidence="14" type="ORF">Ocin01_03305</name>
</gene>
<dbReference type="GO" id="GO:0004016">
    <property type="term" value="F:adenylate cyclase activity"/>
    <property type="evidence" value="ECO:0007669"/>
    <property type="project" value="UniProtKB-EC"/>
</dbReference>
<keyword evidence="5" id="KW-0479">Metal-binding</keyword>
<dbReference type="EC" id="4.6.1.1" evidence="3"/>
<keyword evidence="7" id="KW-0067">ATP-binding</keyword>